<accession>A0ABU8JEF4</accession>
<proteinExistence type="predicted"/>
<gene>
    <name evidence="1" type="ORF">WAT24_12875</name>
</gene>
<dbReference type="EMBL" id="JBBBNY010000010">
    <property type="protein sequence ID" value="MEI7037655.1"/>
    <property type="molecule type" value="Genomic_DNA"/>
</dbReference>
<name>A0ABU8JEF4_9GAMM</name>
<sequence>MAASAHPAIPWPGFSPERAFVLPLRAELMAAPFGEVCQFDGIRLHRKHEFHATVLSREMARAAAAACGEPHLRELYASLSWVPSRTGRYALLHQVKPADQGGRACWSLIEHLQFPAMLAFRAELARVLGRLFDDPVPHVTHYVHGDPDGIGVPDTRALAATLVREVAP</sequence>
<comment type="caution">
    <text evidence="1">The sequence shown here is derived from an EMBL/GenBank/DDBJ whole genome shotgun (WGS) entry which is preliminary data.</text>
</comment>
<dbReference type="RefSeq" id="WP_336808293.1">
    <property type="nucleotide sequence ID" value="NZ_JBBBNY010000010.1"/>
</dbReference>
<reference evidence="1 2" key="1">
    <citation type="journal article" date="2014" name="Int. J. Syst. Evol. Microbiol.">
        <title>Fulvimonas yonginensis sp. nov., isolated from greenhouse soil, and emended description of the genus Fulvimonas.</title>
        <authorList>
            <person name="Ahn J.H."/>
            <person name="Kim S.J."/>
            <person name="Weon H.Y."/>
            <person name="Hong S.B."/>
            <person name="Seok S.J."/>
            <person name="Kwon S.W."/>
        </authorList>
    </citation>
    <scope>NUCLEOTIDE SEQUENCE [LARGE SCALE GENOMIC DNA]</scope>
    <source>
        <strain evidence="1 2">KACC 16952</strain>
    </source>
</reference>
<protein>
    <submittedName>
        <fullName evidence="1">Uncharacterized protein</fullName>
    </submittedName>
</protein>
<organism evidence="1 2">
    <name type="scientific">Fulvimonas yonginensis</name>
    <dbReference type="NCBI Taxonomy" id="1495200"/>
    <lineage>
        <taxon>Bacteria</taxon>
        <taxon>Pseudomonadati</taxon>
        <taxon>Pseudomonadota</taxon>
        <taxon>Gammaproteobacteria</taxon>
        <taxon>Lysobacterales</taxon>
        <taxon>Rhodanobacteraceae</taxon>
        <taxon>Fulvimonas</taxon>
    </lineage>
</organism>
<dbReference type="Proteomes" id="UP001381174">
    <property type="component" value="Unassembled WGS sequence"/>
</dbReference>
<evidence type="ECO:0000313" key="2">
    <source>
        <dbReference type="Proteomes" id="UP001381174"/>
    </source>
</evidence>
<keyword evidence="2" id="KW-1185">Reference proteome</keyword>
<evidence type="ECO:0000313" key="1">
    <source>
        <dbReference type="EMBL" id="MEI7037655.1"/>
    </source>
</evidence>